<dbReference type="EMBL" id="JAIWYP010000002">
    <property type="protein sequence ID" value="KAH3863105.1"/>
    <property type="molecule type" value="Genomic_DNA"/>
</dbReference>
<reference evidence="1" key="2">
    <citation type="submission" date="2020-11" db="EMBL/GenBank/DDBJ databases">
        <authorList>
            <person name="McCartney M.A."/>
            <person name="Auch B."/>
            <person name="Kono T."/>
            <person name="Mallez S."/>
            <person name="Becker A."/>
            <person name="Gohl D.M."/>
            <person name="Silverstein K.A.T."/>
            <person name="Koren S."/>
            <person name="Bechman K.B."/>
            <person name="Herman A."/>
            <person name="Abrahante J.E."/>
            <person name="Garbe J."/>
        </authorList>
    </citation>
    <scope>NUCLEOTIDE SEQUENCE</scope>
    <source>
        <strain evidence="1">Duluth1</strain>
        <tissue evidence="1">Whole animal</tissue>
    </source>
</reference>
<accession>A0A9D4LQG8</accession>
<dbReference type="AlphaFoldDB" id="A0A9D4LQG8"/>
<keyword evidence="2" id="KW-1185">Reference proteome</keyword>
<organism evidence="1 2">
    <name type="scientific">Dreissena polymorpha</name>
    <name type="common">Zebra mussel</name>
    <name type="synonym">Mytilus polymorpha</name>
    <dbReference type="NCBI Taxonomy" id="45954"/>
    <lineage>
        <taxon>Eukaryota</taxon>
        <taxon>Metazoa</taxon>
        <taxon>Spiralia</taxon>
        <taxon>Lophotrochozoa</taxon>
        <taxon>Mollusca</taxon>
        <taxon>Bivalvia</taxon>
        <taxon>Autobranchia</taxon>
        <taxon>Heteroconchia</taxon>
        <taxon>Euheterodonta</taxon>
        <taxon>Imparidentia</taxon>
        <taxon>Neoheterodontei</taxon>
        <taxon>Myida</taxon>
        <taxon>Dreissenoidea</taxon>
        <taxon>Dreissenidae</taxon>
        <taxon>Dreissena</taxon>
    </lineage>
</organism>
<protein>
    <submittedName>
        <fullName evidence="1">Uncharacterized protein</fullName>
    </submittedName>
</protein>
<evidence type="ECO:0000313" key="1">
    <source>
        <dbReference type="EMBL" id="KAH3863105.1"/>
    </source>
</evidence>
<evidence type="ECO:0000313" key="2">
    <source>
        <dbReference type="Proteomes" id="UP000828390"/>
    </source>
</evidence>
<comment type="caution">
    <text evidence="1">The sequence shown here is derived from an EMBL/GenBank/DDBJ whole genome shotgun (WGS) entry which is preliminary data.</text>
</comment>
<reference evidence="1" key="1">
    <citation type="journal article" date="2019" name="bioRxiv">
        <title>The Genome of the Zebra Mussel, Dreissena polymorpha: A Resource for Invasive Species Research.</title>
        <authorList>
            <person name="McCartney M.A."/>
            <person name="Auch B."/>
            <person name="Kono T."/>
            <person name="Mallez S."/>
            <person name="Zhang Y."/>
            <person name="Obille A."/>
            <person name="Becker A."/>
            <person name="Abrahante J.E."/>
            <person name="Garbe J."/>
            <person name="Badalamenti J.P."/>
            <person name="Herman A."/>
            <person name="Mangelson H."/>
            <person name="Liachko I."/>
            <person name="Sullivan S."/>
            <person name="Sone E.D."/>
            <person name="Koren S."/>
            <person name="Silverstein K.A.T."/>
            <person name="Beckman K.B."/>
            <person name="Gohl D.M."/>
        </authorList>
    </citation>
    <scope>NUCLEOTIDE SEQUENCE</scope>
    <source>
        <strain evidence="1">Duluth1</strain>
        <tissue evidence="1">Whole animal</tissue>
    </source>
</reference>
<proteinExistence type="predicted"/>
<sequence>MMYRSQLLAGGVDSDPWGVKEEPEEFKGIQNTGLRVQQQQIIKGKYNPRSMKTGINACALSVVQG</sequence>
<name>A0A9D4LQG8_DREPO</name>
<dbReference type="Proteomes" id="UP000828390">
    <property type="component" value="Unassembled WGS sequence"/>
</dbReference>
<gene>
    <name evidence="1" type="ORF">DPMN_026083</name>
</gene>